<protein>
    <submittedName>
        <fullName evidence="1">Uncharacterized protein</fullName>
    </submittedName>
</protein>
<dbReference type="Proteomes" id="UP000054776">
    <property type="component" value="Unassembled WGS sequence"/>
</dbReference>
<evidence type="ECO:0000313" key="2">
    <source>
        <dbReference type="Proteomes" id="UP000054776"/>
    </source>
</evidence>
<name>A0A0V1BFU3_TRISP</name>
<dbReference type="EMBL" id="JYDH01000049">
    <property type="protein sequence ID" value="KRY35878.1"/>
    <property type="molecule type" value="Genomic_DNA"/>
</dbReference>
<dbReference type="AlphaFoldDB" id="A0A0V1BFU3"/>
<dbReference type="InParanoid" id="A0A0V1BFU3"/>
<reference evidence="1 2" key="1">
    <citation type="submission" date="2015-01" db="EMBL/GenBank/DDBJ databases">
        <title>Evolution of Trichinella species and genotypes.</title>
        <authorList>
            <person name="Korhonen P.K."/>
            <person name="Edoardo P."/>
            <person name="Giuseppe L.R."/>
            <person name="Gasser R.B."/>
        </authorList>
    </citation>
    <scope>NUCLEOTIDE SEQUENCE [LARGE SCALE GENOMIC DNA]</scope>
    <source>
        <strain evidence="1">ISS3</strain>
    </source>
</reference>
<sequence length="126" mass="14668">MAFSSRPSVPLLITNNKKEFVIAIKYLGKLAFPFSRSRCHSNCVSYGFDVCPCHIGQSTEFQCLISESFLSLYRSAFIEMLDSNLRTEFCLRHSPRRSLRHSPRRSLRHSPRRSLRANKNLHITHR</sequence>
<comment type="caution">
    <text evidence="1">The sequence shown here is derived from an EMBL/GenBank/DDBJ whole genome shotgun (WGS) entry which is preliminary data.</text>
</comment>
<evidence type="ECO:0000313" key="1">
    <source>
        <dbReference type="EMBL" id="KRY35878.1"/>
    </source>
</evidence>
<accession>A0A0V1BFU3</accession>
<proteinExistence type="predicted"/>
<organism evidence="1 2">
    <name type="scientific">Trichinella spiralis</name>
    <name type="common">Trichina worm</name>
    <dbReference type="NCBI Taxonomy" id="6334"/>
    <lineage>
        <taxon>Eukaryota</taxon>
        <taxon>Metazoa</taxon>
        <taxon>Ecdysozoa</taxon>
        <taxon>Nematoda</taxon>
        <taxon>Enoplea</taxon>
        <taxon>Dorylaimia</taxon>
        <taxon>Trichinellida</taxon>
        <taxon>Trichinellidae</taxon>
        <taxon>Trichinella</taxon>
    </lineage>
</organism>
<gene>
    <name evidence="1" type="ORF">T01_3101</name>
</gene>
<keyword evidence="2" id="KW-1185">Reference proteome</keyword>